<feature type="region of interest" description="Disordered" evidence="1">
    <location>
        <begin position="16"/>
        <end position="254"/>
    </location>
</feature>
<feature type="compositionally biased region" description="Low complexity" evidence="1">
    <location>
        <begin position="16"/>
        <end position="25"/>
    </location>
</feature>
<feature type="compositionally biased region" description="Polar residues" evidence="1">
    <location>
        <begin position="218"/>
        <end position="244"/>
    </location>
</feature>
<keyword evidence="5" id="KW-1185">Reference proteome</keyword>
<evidence type="ECO:0000313" key="5">
    <source>
        <dbReference type="Proteomes" id="UP000218231"/>
    </source>
</evidence>
<evidence type="ECO:0000313" key="4">
    <source>
        <dbReference type="EMBL" id="PAV90405.1"/>
    </source>
</evidence>
<dbReference type="GO" id="GO:0008061">
    <property type="term" value="F:chitin binding"/>
    <property type="evidence" value="ECO:0007669"/>
    <property type="project" value="InterPro"/>
</dbReference>
<feature type="compositionally biased region" description="Polar residues" evidence="1">
    <location>
        <begin position="51"/>
        <end position="68"/>
    </location>
</feature>
<feature type="chain" id="PRO_5013240169" description="Chitin-binding type-2 domain-containing protein" evidence="2">
    <location>
        <begin position="17"/>
        <end position="461"/>
    </location>
</feature>
<dbReference type="Gene3D" id="3.20.20.80">
    <property type="entry name" value="Glycosidases"/>
    <property type="match status" value="1"/>
</dbReference>
<feature type="compositionally biased region" description="Low complexity" evidence="1">
    <location>
        <begin position="133"/>
        <end position="207"/>
    </location>
</feature>
<feature type="compositionally biased region" description="Polar residues" evidence="1">
    <location>
        <begin position="33"/>
        <end position="43"/>
    </location>
</feature>
<name>A0A2A2LWQ6_9BILA</name>
<evidence type="ECO:0000256" key="2">
    <source>
        <dbReference type="SAM" id="SignalP"/>
    </source>
</evidence>
<dbReference type="AlphaFoldDB" id="A0A2A2LWQ6"/>
<dbReference type="STRING" id="2018661.A0A2A2LWQ6"/>
<feature type="signal peptide" evidence="2">
    <location>
        <begin position="1"/>
        <end position="16"/>
    </location>
</feature>
<comment type="caution">
    <text evidence="4">The sequence shown here is derived from an EMBL/GenBank/DDBJ whole genome shotgun (WGS) entry which is preliminary data.</text>
</comment>
<dbReference type="PROSITE" id="PS50940">
    <property type="entry name" value="CHIT_BIND_II"/>
    <property type="match status" value="1"/>
</dbReference>
<dbReference type="GO" id="GO:0005576">
    <property type="term" value="C:extracellular region"/>
    <property type="evidence" value="ECO:0007669"/>
    <property type="project" value="InterPro"/>
</dbReference>
<dbReference type="InterPro" id="IPR036508">
    <property type="entry name" value="Chitin-bd_dom_sf"/>
</dbReference>
<gene>
    <name evidence="4" type="ORF">WR25_17046</name>
</gene>
<dbReference type="Proteomes" id="UP000218231">
    <property type="component" value="Unassembled WGS sequence"/>
</dbReference>
<dbReference type="SUPFAM" id="SSF57625">
    <property type="entry name" value="Invertebrate chitin-binding proteins"/>
    <property type="match status" value="1"/>
</dbReference>
<feature type="domain" description="Chitin-binding type-2" evidence="3">
    <location>
        <begin position="277"/>
        <end position="334"/>
    </location>
</feature>
<dbReference type="InterPro" id="IPR002557">
    <property type="entry name" value="Chitin-bd_dom"/>
</dbReference>
<dbReference type="Pfam" id="PF01607">
    <property type="entry name" value="CBM_14"/>
    <property type="match status" value="1"/>
</dbReference>
<feature type="compositionally biased region" description="Low complexity" evidence="1">
    <location>
        <begin position="436"/>
        <end position="455"/>
    </location>
</feature>
<proteinExistence type="predicted"/>
<dbReference type="OrthoDB" id="5877064at2759"/>
<dbReference type="SMART" id="SM00494">
    <property type="entry name" value="ChtBD2"/>
    <property type="match status" value="2"/>
</dbReference>
<keyword evidence="2" id="KW-0732">Signal</keyword>
<dbReference type="EMBL" id="LIAE01006374">
    <property type="protein sequence ID" value="PAV90405.1"/>
    <property type="molecule type" value="Genomic_DNA"/>
</dbReference>
<evidence type="ECO:0000256" key="1">
    <source>
        <dbReference type="SAM" id="MobiDB-lite"/>
    </source>
</evidence>
<feature type="compositionally biased region" description="Low complexity" evidence="1">
    <location>
        <begin position="76"/>
        <end position="122"/>
    </location>
</feature>
<sequence length="461" mass="46943">MHFVLIAGLALGLASAAPYSSSSPPAELPPQDVPSTTTLQPSTGAYEVEMPSSTPAADVPSTTTQQAYGNYGEEMSTSTPAADVPSTTSSTTTMEPVPSTSESYGYSSSSSTPAADVPSSTTEQAYGNYGEETTSSTTPAADVPSTTTSTTTTMEPVPSTSESYGYSSSSSTPAADVSSTTSSTTTMEPVPSTSESYGYSSSSSTTEKPTYGSYGEEITTSTLPAAEEPSSTLPPYTQTSSSAYGNAYGEQPAPASLQTMDASGAESSGQFPWNDGGDACNGRADGLYELSACSAQFLTCSGGIARIMDCPFGLVYNTPIEACDYPHEVASCNEGSGTTAAADVPESSSTTEMPSTTQKVIIDCEEGAAVGIDSVTCISDGLTSLSPCSPHFEMCLSGKLFTLSCGAESIFLSTGRCAPRSDAEALAECNPQELDSTTTSAPSSTTSASLPSTTAIHMTGY</sequence>
<accession>A0A2A2LWQ6</accession>
<reference evidence="4 5" key="1">
    <citation type="journal article" date="2017" name="Curr. Biol.">
        <title>Genome architecture and evolution of a unichromosomal asexual nematode.</title>
        <authorList>
            <person name="Fradin H."/>
            <person name="Zegar C."/>
            <person name="Gutwein M."/>
            <person name="Lucas J."/>
            <person name="Kovtun M."/>
            <person name="Corcoran D."/>
            <person name="Baugh L.R."/>
            <person name="Kiontke K."/>
            <person name="Gunsalus K."/>
            <person name="Fitch D.H."/>
            <person name="Piano F."/>
        </authorList>
    </citation>
    <scope>NUCLEOTIDE SEQUENCE [LARGE SCALE GENOMIC DNA]</scope>
    <source>
        <strain evidence="4">PF1309</strain>
    </source>
</reference>
<organism evidence="4 5">
    <name type="scientific">Diploscapter pachys</name>
    <dbReference type="NCBI Taxonomy" id="2018661"/>
    <lineage>
        <taxon>Eukaryota</taxon>
        <taxon>Metazoa</taxon>
        <taxon>Ecdysozoa</taxon>
        <taxon>Nematoda</taxon>
        <taxon>Chromadorea</taxon>
        <taxon>Rhabditida</taxon>
        <taxon>Rhabditina</taxon>
        <taxon>Rhabditomorpha</taxon>
        <taxon>Rhabditoidea</taxon>
        <taxon>Rhabditidae</taxon>
        <taxon>Diploscapter</taxon>
    </lineage>
</organism>
<evidence type="ECO:0000259" key="3">
    <source>
        <dbReference type="PROSITE" id="PS50940"/>
    </source>
</evidence>
<feature type="region of interest" description="Disordered" evidence="1">
    <location>
        <begin position="431"/>
        <end position="461"/>
    </location>
</feature>
<protein>
    <recommendedName>
        <fullName evidence="3">Chitin-binding type-2 domain-containing protein</fullName>
    </recommendedName>
</protein>